<dbReference type="InterPro" id="IPR009060">
    <property type="entry name" value="UBA-like_sf"/>
</dbReference>
<dbReference type="InterPro" id="IPR003892">
    <property type="entry name" value="CUE"/>
</dbReference>
<evidence type="ECO:0000313" key="4">
    <source>
        <dbReference type="Proteomes" id="UP000237438"/>
    </source>
</evidence>
<sequence length="558" mass="61775">MAALNCEQLRTGLIDKYTSFIDTSIVLAILSDYDLTDPAQKADAQKTLEFIRGSTKSEKEYVKSNQSFDSSSNFESRTSVSDDGVATESLQDWNTQTGASSSSSVYPDDNIRSSYLLNKSLSQSPDGNIPKIQSSALEGLTEKGQENALIAMFPALKVFDITYALQKCNGDTDKAIDELITQSFLEETGDRCKSVNGFANNVESQTYWCRKTKKKRKKEALSLVSEKLFSSPTPEHQSRWDIGLENIQFLSERISIPKSQITSIYHETGASLPRTISHLMQLKSEESLKMDDDITLAHIYQLSDDFPSIPMPQIMKIYELTQNNFCHARDLLQAYSIGGKKKISSGSQIAFCYTPVSLKPEKNIASMKKPKNLDTIPNLQNNKSKTVSRIQDEAADLRQARNNAFGKATAAYRRGKSDKLMTAVASYYAEEGHNYNSLAKKAQSDAADLIVASQCSQNSIDLHGLSVQDAVRIAREYVTIWWHELGEGSCSGSNLRGSTDYPSSYHIITGTGSHSKDGVSKLGPAVSKMLKRDGWKFEVRSGILTVTGITKPQIKKTK</sequence>
<dbReference type="EMBL" id="PEDP01000709">
    <property type="protein sequence ID" value="POS85156.1"/>
    <property type="molecule type" value="Genomic_DNA"/>
</dbReference>
<dbReference type="InterPro" id="IPR052772">
    <property type="entry name" value="Endo/PolyKinase_Domain-Protein"/>
</dbReference>
<name>A0A2S4PT13_9PEZI</name>
<dbReference type="InterPro" id="IPR036063">
    <property type="entry name" value="Smr_dom_sf"/>
</dbReference>
<dbReference type="CDD" id="cd14279">
    <property type="entry name" value="CUE"/>
    <property type="match status" value="1"/>
</dbReference>
<gene>
    <name evidence="3" type="ORF">EPUL_003268</name>
</gene>
<feature type="region of interest" description="Disordered" evidence="1">
    <location>
        <begin position="62"/>
        <end position="106"/>
    </location>
</feature>
<dbReference type="PROSITE" id="PS50828">
    <property type="entry name" value="SMR"/>
    <property type="match status" value="1"/>
</dbReference>
<feature type="compositionally biased region" description="Polar residues" evidence="1">
    <location>
        <begin position="88"/>
        <end position="105"/>
    </location>
</feature>
<feature type="domain" description="Smr" evidence="2">
    <location>
        <begin position="460"/>
        <end position="549"/>
    </location>
</feature>
<dbReference type="SUPFAM" id="SSF160443">
    <property type="entry name" value="SMR domain-like"/>
    <property type="match status" value="1"/>
</dbReference>
<dbReference type="SMART" id="SM01162">
    <property type="entry name" value="DUF1771"/>
    <property type="match status" value="1"/>
</dbReference>
<dbReference type="InterPro" id="IPR058864">
    <property type="entry name" value="UBA_10"/>
</dbReference>
<dbReference type="STRING" id="225359.A0A2S4PT13"/>
<evidence type="ECO:0000256" key="1">
    <source>
        <dbReference type="SAM" id="MobiDB-lite"/>
    </source>
</evidence>
<dbReference type="OrthoDB" id="443981at2759"/>
<proteinExistence type="predicted"/>
<dbReference type="SMART" id="SM00463">
    <property type="entry name" value="SMR"/>
    <property type="match status" value="1"/>
</dbReference>
<protein>
    <recommendedName>
        <fullName evidence="2">Smr domain-containing protein</fullName>
    </recommendedName>
</protein>
<dbReference type="Proteomes" id="UP000237438">
    <property type="component" value="Unassembled WGS sequence"/>
</dbReference>
<organism evidence="3 4">
    <name type="scientific">Erysiphe pulchra</name>
    <dbReference type="NCBI Taxonomy" id="225359"/>
    <lineage>
        <taxon>Eukaryota</taxon>
        <taxon>Fungi</taxon>
        <taxon>Dikarya</taxon>
        <taxon>Ascomycota</taxon>
        <taxon>Pezizomycotina</taxon>
        <taxon>Leotiomycetes</taxon>
        <taxon>Erysiphales</taxon>
        <taxon>Erysiphaceae</taxon>
        <taxon>Erysiphe</taxon>
    </lineage>
</organism>
<dbReference type="Pfam" id="PF26286">
    <property type="entry name" value="UBA_10"/>
    <property type="match status" value="1"/>
</dbReference>
<comment type="caution">
    <text evidence="3">The sequence shown here is derived from an EMBL/GenBank/DDBJ whole genome shotgun (WGS) entry which is preliminary data.</text>
</comment>
<dbReference type="Gene3D" id="3.30.1370.110">
    <property type="match status" value="1"/>
</dbReference>
<dbReference type="SUPFAM" id="SSF46934">
    <property type="entry name" value="UBA-like"/>
    <property type="match status" value="1"/>
</dbReference>
<evidence type="ECO:0000259" key="2">
    <source>
        <dbReference type="PROSITE" id="PS50828"/>
    </source>
</evidence>
<keyword evidence="4" id="KW-1185">Reference proteome</keyword>
<dbReference type="GO" id="GO:0005634">
    <property type="term" value="C:nucleus"/>
    <property type="evidence" value="ECO:0007669"/>
    <property type="project" value="TreeGrafter"/>
</dbReference>
<dbReference type="InterPro" id="IPR013899">
    <property type="entry name" value="DUF1771"/>
</dbReference>
<dbReference type="Pfam" id="PF02845">
    <property type="entry name" value="CUE"/>
    <property type="match status" value="1"/>
</dbReference>
<dbReference type="GO" id="GO:0043130">
    <property type="term" value="F:ubiquitin binding"/>
    <property type="evidence" value="ECO:0007669"/>
    <property type="project" value="InterPro"/>
</dbReference>
<dbReference type="PANTHER" id="PTHR46535">
    <property type="entry name" value="NEDD4-BINDING PROTEIN 2"/>
    <property type="match status" value="1"/>
</dbReference>
<dbReference type="InterPro" id="IPR002625">
    <property type="entry name" value="Smr_dom"/>
</dbReference>
<dbReference type="PANTHER" id="PTHR46535:SF1">
    <property type="entry name" value="NEDD4-BINDING PROTEIN 2"/>
    <property type="match status" value="1"/>
</dbReference>
<evidence type="ECO:0000313" key="3">
    <source>
        <dbReference type="EMBL" id="POS85156.1"/>
    </source>
</evidence>
<accession>A0A2S4PT13</accession>
<dbReference type="Pfam" id="PF08590">
    <property type="entry name" value="DUF1771"/>
    <property type="match status" value="1"/>
</dbReference>
<feature type="compositionally biased region" description="Polar residues" evidence="1">
    <location>
        <begin position="63"/>
        <end position="81"/>
    </location>
</feature>
<dbReference type="AlphaFoldDB" id="A0A2S4PT13"/>
<reference evidence="3 4" key="1">
    <citation type="submission" date="2017-10" db="EMBL/GenBank/DDBJ databases">
        <title>Development of genomic resources for the powdery mildew, Erysiphe pulchra.</title>
        <authorList>
            <person name="Wadl P.A."/>
            <person name="Mack B.M."/>
            <person name="Moore G."/>
            <person name="Beltz S.B."/>
        </authorList>
    </citation>
    <scope>NUCLEOTIDE SEQUENCE [LARGE SCALE GENOMIC DNA]</scope>
    <source>
        <strain evidence="3">Cflorida</strain>
    </source>
</reference>
<dbReference type="GO" id="GO:0004519">
    <property type="term" value="F:endonuclease activity"/>
    <property type="evidence" value="ECO:0007669"/>
    <property type="project" value="TreeGrafter"/>
</dbReference>